<evidence type="ECO:0000313" key="2">
    <source>
        <dbReference type="EMBL" id="AJK68258.1"/>
    </source>
</evidence>
<organism evidence="2 3">
    <name type="scientific">Corynebacterium marinum DSM 44953</name>
    <dbReference type="NCBI Taxonomy" id="1224162"/>
    <lineage>
        <taxon>Bacteria</taxon>
        <taxon>Bacillati</taxon>
        <taxon>Actinomycetota</taxon>
        <taxon>Actinomycetes</taxon>
        <taxon>Mycobacteriales</taxon>
        <taxon>Corynebacteriaceae</taxon>
        <taxon>Corynebacterium</taxon>
    </lineage>
</organism>
<dbReference type="Proteomes" id="UP000031928">
    <property type="component" value="Chromosome"/>
</dbReference>
<dbReference type="Pfam" id="PF21997">
    <property type="entry name" value="DUF6928"/>
    <property type="match status" value="1"/>
</dbReference>
<sequence>METVVTLWFVTAADPARIIAAEPRADRGFGRKYLAQLNPAWPITPIGEFPLNRSAQASAGEYYVAGFPGVTIVQTVLTDTPELSGIDRRLLNSVPAADIYAFAVNIATGYGAVAHWRGGVLKRSLCAERNRTYEDVGLPEPFEAPFWAGEKAESAGGISLPFEPVDLVAEAQRSWVGVDVTPEGPDIHVVAYAVDGRPAPRAVDGPRQERERASRGRDEPDLVGGYDDYESPAEEDHTRLPRWADESVAAARRAGAVLGRRARRARSWVNEKIRHSDRD</sequence>
<evidence type="ECO:0000256" key="1">
    <source>
        <dbReference type="SAM" id="MobiDB-lite"/>
    </source>
</evidence>
<dbReference type="KEGG" id="cmq:B840_03175"/>
<dbReference type="RefSeq" id="WP_042620926.1">
    <property type="nucleotide sequence ID" value="NZ_CP007790.1"/>
</dbReference>
<accession>A0A0B6TJY8</accession>
<feature type="compositionally biased region" description="Basic and acidic residues" evidence="1">
    <location>
        <begin position="234"/>
        <end position="245"/>
    </location>
</feature>
<dbReference type="AlphaFoldDB" id="A0A0B6TJY8"/>
<dbReference type="HOGENOM" id="CLU_062995_0_0_11"/>
<feature type="region of interest" description="Disordered" evidence="1">
    <location>
        <begin position="198"/>
        <end position="245"/>
    </location>
</feature>
<dbReference type="OrthoDB" id="4772769at2"/>
<keyword evidence="3" id="KW-1185">Reference proteome</keyword>
<dbReference type="STRING" id="1224162.B840_03175"/>
<protein>
    <submittedName>
        <fullName evidence="2">Uncharacterized protein</fullName>
    </submittedName>
</protein>
<proteinExistence type="predicted"/>
<evidence type="ECO:0000313" key="3">
    <source>
        <dbReference type="Proteomes" id="UP000031928"/>
    </source>
</evidence>
<feature type="region of interest" description="Disordered" evidence="1">
    <location>
        <begin position="260"/>
        <end position="279"/>
    </location>
</feature>
<dbReference type="EMBL" id="CP007790">
    <property type="protein sequence ID" value="AJK68258.1"/>
    <property type="molecule type" value="Genomic_DNA"/>
</dbReference>
<feature type="compositionally biased region" description="Basic and acidic residues" evidence="1">
    <location>
        <begin position="204"/>
        <end position="220"/>
    </location>
</feature>
<dbReference type="InterPro" id="IPR053847">
    <property type="entry name" value="DUF6928"/>
</dbReference>
<reference evidence="2 3" key="1">
    <citation type="submission" date="2014-05" db="EMBL/GenBank/DDBJ databases">
        <title>Complete genome sequence of Corynebacterium marinum DSM 44953.</title>
        <authorList>
            <person name="Schaffert L."/>
            <person name="Albersmeier A."/>
            <person name="Kalinowski J."/>
            <person name="Ruckert C."/>
        </authorList>
    </citation>
    <scope>NUCLEOTIDE SEQUENCE [LARGE SCALE GENOMIC DNA]</scope>
    <source>
        <strain evidence="2 3">DSM 44953</strain>
    </source>
</reference>
<name>A0A0B6TJY8_9CORY</name>
<gene>
    <name evidence="2" type="ORF">B840_03175</name>
</gene>
<feature type="compositionally biased region" description="Basic and acidic residues" evidence="1">
    <location>
        <begin position="269"/>
        <end position="279"/>
    </location>
</feature>